<evidence type="ECO:0000256" key="1">
    <source>
        <dbReference type="SAM" id="Phobius"/>
    </source>
</evidence>
<feature type="transmembrane region" description="Helical" evidence="1">
    <location>
        <begin position="48"/>
        <end position="67"/>
    </location>
</feature>
<feature type="transmembrane region" description="Helical" evidence="1">
    <location>
        <begin position="352"/>
        <end position="382"/>
    </location>
</feature>
<feature type="transmembrane region" description="Helical" evidence="1">
    <location>
        <begin position="394"/>
        <end position="417"/>
    </location>
</feature>
<dbReference type="OrthoDB" id="3171527at2"/>
<keyword evidence="1" id="KW-0472">Membrane</keyword>
<dbReference type="KEGG" id="palb:EJC50_02895"/>
<feature type="transmembrane region" description="Helical" evidence="1">
    <location>
        <begin position="121"/>
        <end position="148"/>
    </location>
</feature>
<proteinExistence type="predicted"/>
<evidence type="ECO:0008006" key="4">
    <source>
        <dbReference type="Google" id="ProtNLM"/>
    </source>
</evidence>
<dbReference type="RefSeq" id="WP_126012136.1">
    <property type="nucleotide sequence ID" value="NZ_CP034437.1"/>
</dbReference>
<sequence length="457" mass="48877">MFKIDRLLIFALAAVFIALQLTGADWLVWALGGLVFIAMAVLLPQLRGMTLWLTSAFIAGGAVLLIVQQASARVWFESAGINATLVTLFVFAPLFGIPVRIPAYVEALRKFYDTSLRSGSVMFIGTQLLTQIMGAFINVGSIPVVYHLAFVKPRPKMEGLLAGALNRGFAGAICWSPYFAAMAIVTTALNLNWSALLPYLIVLSLLTLVISFVMDYSKLKQVGEDQEDASEADSTGLTELAGEKSKAVFPVGLAVYLICAIGVILLLEPLIDVPMVIITCMSAVFFPLIWCFAKGAKATYRQGLTNHLNVTLPALKKEITLFLAAGFFSGAVGAVGFGAFVPKMLDLIPLPIAVAFSLLAIVLIAGTSIIGLHPIVLVSVFANGVDPQSVGATPIYMAVLLLGSWAVSNTVSPASAVNNLLSGLFKRTVFELARPNYKFAAFMGAALMVYLMLLLQL</sequence>
<organism evidence="2 3">
    <name type="scientific">Paenibacillus albus</name>
    <dbReference type="NCBI Taxonomy" id="2495582"/>
    <lineage>
        <taxon>Bacteria</taxon>
        <taxon>Bacillati</taxon>
        <taxon>Bacillota</taxon>
        <taxon>Bacilli</taxon>
        <taxon>Bacillales</taxon>
        <taxon>Paenibacillaceae</taxon>
        <taxon>Paenibacillus</taxon>
    </lineage>
</organism>
<feature type="transmembrane region" description="Helical" evidence="1">
    <location>
        <begin position="319"/>
        <end position="340"/>
    </location>
</feature>
<feature type="transmembrane region" description="Helical" evidence="1">
    <location>
        <begin position="273"/>
        <end position="293"/>
    </location>
</feature>
<evidence type="ECO:0000313" key="2">
    <source>
        <dbReference type="EMBL" id="AZN38738.1"/>
    </source>
</evidence>
<keyword evidence="3" id="KW-1185">Reference proteome</keyword>
<evidence type="ECO:0000313" key="3">
    <source>
        <dbReference type="Proteomes" id="UP000272528"/>
    </source>
</evidence>
<dbReference type="EMBL" id="CP034437">
    <property type="protein sequence ID" value="AZN38738.1"/>
    <property type="molecule type" value="Genomic_DNA"/>
</dbReference>
<keyword evidence="1" id="KW-0812">Transmembrane</keyword>
<feature type="transmembrane region" description="Helical" evidence="1">
    <location>
        <begin position="79"/>
        <end position="101"/>
    </location>
</feature>
<accession>A0A3S8ZZ50</accession>
<feature type="transmembrane region" description="Helical" evidence="1">
    <location>
        <begin position="437"/>
        <end position="455"/>
    </location>
</feature>
<dbReference type="AlphaFoldDB" id="A0A3S8ZZ50"/>
<keyword evidence="1" id="KW-1133">Transmembrane helix</keyword>
<reference evidence="3" key="1">
    <citation type="submission" date="2018-12" db="EMBL/GenBank/DDBJ databases">
        <title>Genome sequence of Peanibacillus sp.</title>
        <authorList>
            <person name="Subramani G."/>
            <person name="Srinivasan S."/>
            <person name="Kim M.K."/>
        </authorList>
    </citation>
    <scope>NUCLEOTIDE SEQUENCE [LARGE SCALE GENOMIC DNA]</scope>
    <source>
        <strain evidence="3">18JY67-1</strain>
    </source>
</reference>
<feature type="transmembrane region" description="Helical" evidence="1">
    <location>
        <begin position="169"/>
        <end position="189"/>
    </location>
</feature>
<protein>
    <recommendedName>
        <fullName evidence="4">Citrate transporter</fullName>
    </recommendedName>
</protein>
<feature type="transmembrane region" description="Helical" evidence="1">
    <location>
        <begin position="195"/>
        <end position="214"/>
    </location>
</feature>
<name>A0A3S8ZZ50_9BACL</name>
<gene>
    <name evidence="2" type="ORF">EJC50_02895</name>
</gene>
<feature type="transmembrane region" description="Helical" evidence="1">
    <location>
        <begin position="247"/>
        <end position="267"/>
    </location>
</feature>
<dbReference type="Proteomes" id="UP000272528">
    <property type="component" value="Chromosome"/>
</dbReference>